<proteinExistence type="predicted"/>
<gene>
    <name evidence="1" type="ORF">Tci_030317</name>
</gene>
<reference evidence="1" key="1">
    <citation type="journal article" date="2019" name="Sci. Rep.">
        <title>Draft genome of Tanacetum cinerariifolium, the natural source of mosquito coil.</title>
        <authorList>
            <person name="Yamashiro T."/>
            <person name="Shiraishi A."/>
            <person name="Satake H."/>
            <person name="Nakayama K."/>
        </authorList>
    </citation>
    <scope>NUCLEOTIDE SEQUENCE</scope>
</reference>
<protein>
    <submittedName>
        <fullName evidence="1">AP-2 complex subunit mu isoform X1</fullName>
    </submittedName>
</protein>
<comment type="caution">
    <text evidence="1">The sequence shown here is derived from an EMBL/GenBank/DDBJ whole genome shotgun (WGS) entry which is preliminary data.</text>
</comment>
<name>A0A6L2LB31_TANCI</name>
<dbReference type="EMBL" id="BKCJ010003985">
    <property type="protein sequence ID" value="GEU58339.1"/>
    <property type="molecule type" value="Genomic_DNA"/>
</dbReference>
<evidence type="ECO:0000313" key="1">
    <source>
        <dbReference type="EMBL" id="GEU58339.1"/>
    </source>
</evidence>
<accession>A0A6L2LB31</accession>
<dbReference type="AlphaFoldDB" id="A0A6L2LB31"/>
<organism evidence="1">
    <name type="scientific">Tanacetum cinerariifolium</name>
    <name type="common">Dalmatian daisy</name>
    <name type="synonym">Chrysanthemum cinerariifolium</name>
    <dbReference type="NCBI Taxonomy" id="118510"/>
    <lineage>
        <taxon>Eukaryota</taxon>
        <taxon>Viridiplantae</taxon>
        <taxon>Streptophyta</taxon>
        <taxon>Embryophyta</taxon>
        <taxon>Tracheophyta</taxon>
        <taxon>Spermatophyta</taxon>
        <taxon>Magnoliopsida</taxon>
        <taxon>eudicotyledons</taxon>
        <taxon>Gunneridae</taxon>
        <taxon>Pentapetalae</taxon>
        <taxon>asterids</taxon>
        <taxon>campanulids</taxon>
        <taxon>Asterales</taxon>
        <taxon>Asteraceae</taxon>
        <taxon>Asteroideae</taxon>
        <taxon>Anthemideae</taxon>
        <taxon>Anthemidinae</taxon>
        <taxon>Tanacetum</taxon>
    </lineage>
</organism>
<sequence length="380" mass="44283">MGGKIKHTHGEYPSKNVNSHSHFNGVSSSDVKRLNCCFNYMNELESSVVNAKSDEVIPGIYNEREIRKNDDLGNAYKVSDELSMNKFLKRKCIVKEYYDAFNSSFRDQDKLYEENSIEVKKDIIELVFHDNGKDNDIKSSGVVINNCGLKVSDKLYEEKDTVDLTSTIKKLKLRFKDALNKTLKAEVKRLKMKTSQIHNDDDLLNQQKKQKEVSEQFDMLEWRKRKKASHIEFRFKSMSKNFHMWKWRKGNNTGRENCEFTHRKRNFDIWKSHLRKKEKTGSCAKLVFYWNQEVLVDQKMVQNGVKMVEYGMNKQGKEYLWVKMFALGVVVKVLVPKQTAKTSVQLTSGEQSLMWKTNLSTLSAKVEVELISTIAKKVLD</sequence>